<dbReference type="AlphaFoldDB" id="W7DK18"/>
<evidence type="ECO:0000256" key="18">
    <source>
        <dbReference type="ARBA" id="ARBA00049504"/>
    </source>
</evidence>
<dbReference type="EC" id="2.7.8.26" evidence="5 19"/>
<accession>W7DK18</accession>
<gene>
    <name evidence="19" type="primary">cobS</name>
    <name evidence="20" type="ORF">COMX_09366</name>
</gene>
<feature type="transmembrane region" description="Helical" evidence="19">
    <location>
        <begin position="145"/>
        <end position="165"/>
    </location>
</feature>
<feature type="transmembrane region" description="Helical" evidence="19">
    <location>
        <begin position="208"/>
        <end position="225"/>
    </location>
</feature>
<feature type="transmembrane region" description="Helical" evidence="19">
    <location>
        <begin position="237"/>
        <end position="256"/>
    </location>
</feature>
<evidence type="ECO:0000256" key="4">
    <source>
        <dbReference type="ARBA" id="ARBA00010561"/>
    </source>
</evidence>
<evidence type="ECO:0000313" key="20">
    <source>
        <dbReference type="EMBL" id="EUK17657.1"/>
    </source>
</evidence>
<keyword evidence="11 19" id="KW-0460">Magnesium</keyword>
<name>W7DK18_9PROT</name>
<comment type="function">
    <text evidence="14 19">Joins adenosylcobinamide-GDP and alpha-ribazole to generate adenosylcobalamin (Ado-cobalamin). Also synthesizes adenosylcobalamin 5'-phosphate from adenosylcobinamide-GDP and alpha-ribazole 5'-phosphate.</text>
</comment>
<dbReference type="GO" id="GO:0009236">
    <property type="term" value="P:cobalamin biosynthetic process"/>
    <property type="evidence" value="ECO:0007669"/>
    <property type="project" value="UniProtKB-UniRule"/>
</dbReference>
<evidence type="ECO:0000256" key="6">
    <source>
        <dbReference type="ARBA" id="ARBA00015850"/>
    </source>
</evidence>
<evidence type="ECO:0000256" key="15">
    <source>
        <dbReference type="ARBA" id="ARBA00032605"/>
    </source>
</evidence>
<protein>
    <recommendedName>
        <fullName evidence="6 19">Adenosylcobinamide-GDP ribazoletransferase</fullName>
        <ecNumber evidence="5 19">2.7.8.26</ecNumber>
    </recommendedName>
    <alternativeName>
        <fullName evidence="16 19">Cobalamin synthase</fullName>
    </alternativeName>
    <alternativeName>
        <fullName evidence="15 19">Cobalamin-5'-phosphate synthase</fullName>
    </alternativeName>
</protein>
<dbReference type="InterPro" id="IPR003805">
    <property type="entry name" value="CobS"/>
</dbReference>
<dbReference type="GO" id="GO:0008818">
    <property type="term" value="F:cobalamin 5'-phosphate synthase activity"/>
    <property type="evidence" value="ECO:0007669"/>
    <property type="project" value="UniProtKB-UniRule"/>
</dbReference>
<dbReference type="PANTHER" id="PTHR34148">
    <property type="entry name" value="ADENOSYLCOBINAMIDE-GDP RIBAZOLETRANSFERASE"/>
    <property type="match status" value="1"/>
</dbReference>
<evidence type="ECO:0000256" key="5">
    <source>
        <dbReference type="ARBA" id="ARBA00013200"/>
    </source>
</evidence>
<comment type="catalytic activity">
    <reaction evidence="17 19">
        <text>alpha-ribazole + adenosylcob(III)inamide-GDP = adenosylcob(III)alamin + GMP + H(+)</text>
        <dbReference type="Rhea" id="RHEA:16049"/>
        <dbReference type="ChEBI" id="CHEBI:10329"/>
        <dbReference type="ChEBI" id="CHEBI:15378"/>
        <dbReference type="ChEBI" id="CHEBI:18408"/>
        <dbReference type="ChEBI" id="CHEBI:58115"/>
        <dbReference type="ChEBI" id="CHEBI:60487"/>
        <dbReference type="EC" id="2.7.8.26"/>
    </reaction>
</comment>
<evidence type="ECO:0000313" key="21">
    <source>
        <dbReference type="Proteomes" id="UP000019250"/>
    </source>
</evidence>
<dbReference type="OrthoDB" id="9794626at2"/>
<dbReference type="eggNOG" id="COG0368">
    <property type="taxonomic scope" value="Bacteria"/>
</dbReference>
<feature type="transmembrane region" description="Helical" evidence="19">
    <location>
        <begin position="186"/>
        <end position="202"/>
    </location>
</feature>
<reference evidence="20 21" key="1">
    <citation type="journal article" date="2014" name="Genome Announc.">
        <title>Draft Genome Sequence of Commensalibacter papalotli MX01, a Symbiont Identified from the Guts of Overwintering Monarch Butterflies.</title>
        <authorList>
            <person name="Servin-Garciduenas L.E."/>
            <person name="Sanchez-Quinto A."/>
            <person name="Martinez-Romero E."/>
        </authorList>
    </citation>
    <scope>NUCLEOTIDE SEQUENCE [LARGE SCALE GENOMIC DNA]</scope>
    <source>
        <strain evidence="21">MX-MONARCH01</strain>
    </source>
</reference>
<evidence type="ECO:0000256" key="12">
    <source>
        <dbReference type="ARBA" id="ARBA00022989"/>
    </source>
</evidence>
<dbReference type="PATRIC" id="fig|1208583.4.peg.1889"/>
<dbReference type="STRING" id="1208583.COMX_09366"/>
<keyword evidence="12 19" id="KW-1133">Transmembrane helix</keyword>
<evidence type="ECO:0000256" key="14">
    <source>
        <dbReference type="ARBA" id="ARBA00025228"/>
    </source>
</evidence>
<evidence type="ECO:0000256" key="7">
    <source>
        <dbReference type="ARBA" id="ARBA00022475"/>
    </source>
</evidence>
<evidence type="ECO:0000256" key="17">
    <source>
        <dbReference type="ARBA" id="ARBA00048623"/>
    </source>
</evidence>
<comment type="cofactor">
    <cofactor evidence="1 19">
        <name>Mg(2+)</name>
        <dbReference type="ChEBI" id="CHEBI:18420"/>
    </cofactor>
</comment>
<dbReference type="RefSeq" id="WP_051462088.1">
    <property type="nucleotide sequence ID" value="NZ_ATSX01000003.1"/>
</dbReference>
<dbReference type="NCBIfam" id="TIGR00317">
    <property type="entry name" value="cobS"/>
    <property type="match status" value="1"/>
</dbReference>
<evidence type="ECO:0000256" key="19">
    <source>
        <dbReference type="HAMAP-Rule" id="MF_00719"/>
    </source>
</evidence>
<dbReference type="Pfam" id="PF02654">
    <property type="entry name" value="CobS"/>
    <property type="match status" value="1"/>
</dbReference>
<evidence type="ECO:0000256" key="11">
    <source>
        <dbReference type="ARBA" id="ARBA00022842"/>
    </source>
</evidence>
<evidence type="ECO:0000256" key="2">
    <source>
        <dbReference type="ARBA" id="ARBA00004651"/>
    </source>
</evidence>
<evidence type="ECO:0000256" key="1">
    <source>
        <dbReference type="ARBA" id="ARBA00001946"/>
    </source>
</evidence>
<evidence type="ECO:0000256" key="13">
    <source>
        <dbReference type="ARBA" id="ARBA00023136"/>
    </source>
</evidence>
<evidence type="ECO:0000256" key="8">
    <source>
        <dbReference type="ARBA" id="ARBA00022573"/>
    </source>
</evidence>
<keyword evidence="21" id="KW-1185">Reference proteome</keyword>
<keyword evidence="8 19" id="KW-0169">Cobalamin biosynthesis</keyword>
<dbReference type="GO" id="GO:0005886">
    <property type="term" value="C:plasma membrane"/>
    <property type="evidence" value="ECO:0007669"/>
    <property type="project" value="UniProtKB-SubCell"/>
</dbReference>
<dbReference type="HAMAP" id="MF_00719">
    <property type="entry name" value="CobS"/>
    <property type="match status" value="1"/>
</dbReference>
<comment type="subcellular location">
    <subcellularLocation>
        <location evidence="2 19">Cell membrane</location>
        <topology evidence="2 19">Multi-pass membrane protein</topology>
    </subcellularLocation>
</comment>
<dbReference type="EMBL" id="ATSX01000003">
    <property type="protein sequence ID" value="EUK17657.1"/>
    <property type="molecule type" value="Genomic_DNA"/>
</dbReference>
<sequence length="258" mass="28246">MIIVLRKIHADLYCGLSFFTRLPVQWLYRSDFPFSFGRAIWTWPWVGLIIGLIISIIFKLTCHLIPSAWIIAFLILGIQFLLTGGLHEDGLADMADGFGGGKNKEHKLEIMRDSRLGSYGVLTLFIILGLQVSALSFLARYNTTYATMVLIITAVLSRISILLPICCSQPARSNGLASSLVNIPRSSILIAILSTLLLIFALTPWMAAIVYIILSALISAGITLYAQKHIEGYTGDILGAIQTLVATGILITSTIFTV</sequence>
<comment type="similarity">
    <text evidence="4 19">Belongs to the CobS family.</text>
</comment>
<dbReference type="UniPathway" id="UPA00148">
    <property type="reaction ID" value="UER00238"/>
</dbReference>
<evidence type="ECO:0000256" key="9">
    <source>
        <dbReference type="ARBA" id="ARBA00022679"/>
    </source>
</evidence>
<dbReference type="GO" id="GO:0051073">
    <property type="term" value="F:adenosylcobinamide-GDP ribazoletransferase activity"/>
    <property type="evidence" value="ECO:0007669"/>
    <property type="project" value="UniProtKB-UniRule"/>
</dbReference>
<feature type="transmembrane region" description="Helical" evidence="19">
    <location>
        <begin position="64"/>
        <end position="82"/>
    </location>
</feature>
<feature type="transmembrane region" description="Helical" evidence="19">
    <location>
        <begin position="39"/>
        <end position="58"/>
    </location>
</feature>
<comment type="caution">
    <text evidence="20">The sequence shown here is derived from an EMBL/GenBank/DDBJ whole genome shotgun (WGS) entry which is preliminary data.</text>
</comment>
<keyword evidence="9 19" id="KW-0808">Transferase</keyword>
<comment type="pathway">
    <text evidence="3 19">Cofactor biosynthesis; adenosylcobalamin biosynthesis; adenosylcobalamin from cob(II)yrinate a,c-diamide: step 7/7.</text>
</comment>
<keyword evidence="10 19" id="KW-0812">Transmembrane</keyword>
<keyword evidence="13 19" id="KW-0472">Membrane</keyword>
<evidence type="ECO:0000256" key="3">
    <source>
        <dbReference type="ARBA" id="ARBA00004663"/>
    </source>
</evidence>
<dbReference type="Proteomes" id="UP000019250">
    <property type="component" value="Unassembled WGS sequence"/>
</dbReference>
<organism evidence="20 21">
    <name type="scientific">Commensalibacter papalotli</name>
    <name type="common">ex Servin-Garciduenas et al. 2014</name>
    <dbReference type="NCBI Taxonomy" id="1208583"/>
    <lineage>
        <taxon>Bacteria</taxon>
        <taxon>Pseudomonadati</taxon>
        <taxon>Pseudomonadota</taxon>
        <taxon>Alphaproteobacteria</taxon>
        <taxon>Acetobacterales</taxon>
        <taxon>Acetobacteraceae</taxon>
    </lineage>
</organism>
<feature type="transmembrane region" description="Helical" evidence="19">
    <location>
        <begin position="116"/>
        <end position="139"/>
    </location>
</feature>
<evidence type="ECO:0000256" key="16">
    <source>
        <dbReference type="ARBA" id="ARBA00032853"/>
    </source>
</evidence>
<keyword evidence="7 19" id="KW-1003">Cell membrane</keyword>
<comment type="catalytic activity">
    <reaction evidence="18 19">
        <text>alpha-ribazole 5'-phosphate + adenosylcob(III)inamide-GDP = adenosylcob(III)alamin 5'-phosphate + GMP + H(+)</text>
        <dbReference type="Rhea" id="RHEA:23560"/>
        <dbReference type="ChEBI" id="CHEBI:15378"/>
        <dbReference type="ChEBI" id="CHEBI:57918"/>
        <dbReference type="ChEBI" id="CHEBI:58115"/>
        <dbReference type="ChEBI" id="CHEBI:60487"/>
        <dbReference type="ChEBI" id="CHEBI:60493"/>
        <dbReference type="EC" id="2.7.8.26"/>
    </reaction>
</comment>
<evidence type="ECO:0000256" key="10">
    <source>
        <dbReference type="ARBA" id="ARBA00022692"/>
    </source>
</evidence>
<dbReference type="PANTHER" id="PTHR34148:SF1">
    <property type="entry name" value="ADENOSYLCOBINAMIDE-GDP RIBAZOLETRANSFERASE"/>
    <property type="match status" value="1"/>
</dbReference>
<proteinExistence type="inferred from homology"/>